<accession>A0AAN7PDB9</accession>
<dbReference type="PANTHER" id="PTHR33395:SF22">
    <property type="entry name" value="REVERSE TRANSCRIPTASE DOMAIN-CONTAINING PROTEIN"/>
    <property type="match status" value="1"/>
</dbReference>
<comment type="caution">
    <text evidence="1">The sequence shown here is derived from an EMBL/GenBank/DDBJ whole genome shotgun (WGS) entry which is preliminary data.</text>
</comment>
<reference evidence="1 2" key="1">
    <citation type="journal article" date="2023" name="J. Hered.">
        <title>Chromosome-level genome of the wood stork (Mycteria americana) provides insight into avian chromosome evolution.</title>
        <authorList>
            <person name="Flamio R. Jr."/>
            <person name="Ramstad K.M."/>
        </authorList>
    </citation>
    <scope>NUCLEOTIDE SEQUENCE [LARGE SCALE GENOMIC DNA]</scope>
    <source>
        <strain evidence="1">JAX WOST 10</strain>
    </source>
</reference>
<dbReference type="GO" id="GO:0061343">
    <property type="term" value="P:cell adhesion involved in heart morphogenesis"/>
    <property type="evidence" value="ECO:0007669"/>
    <property type="project" value="TreeGrafter"/>
</dbReference>
<dbReference type="PANTHER" id="PTHR33395">
    <property type="entry name" value="TRANSCRIPTASE, PUTATIVE-RELATED-RELATED"/>
    <property type="match status" value="1"/>
</dbReference>
<dbReference type="GO" id="GO:0007508">
    <property type="term" value="P:larval heart development"/>
    <property type="evidence" value="ECO:0007669"/>
    <property type="project" value="TreeGrafter"/>
</dbReference>
<dbReference type="EMBL" id="JAUNZN010000003">
    <property type="protein sequence ID" value="KAK4824408.1"/>
    <property type="molecule type" value="Genomic_DNA"/>
</dbReference>
<evidence type="ECO:0000313" key="2">
    <source>
        <dbReference type="Proteomes" id="UP001333110"/>
    </source>
</evidence>
<dbReference type="Proteomes" id="UP001333110">
    <property type="component" value="Unassembled WGS sequence"/>
</dbReference>
<sequence>MAVPHWAALGIAPPQVLRQAISEEMGENHVRLDKRKTIRSLEETQRTVEGIINSLHTIEQESVAFMCAGEVAQCPQQNCLGWERSHPSGRGGEGPGEPHWGFMVRVVEHWHRLPREVVEPPSLEIFRTHLGLFAVLRDMDRVKSKVRTLNFKTAKFQLFKELVNRTPWETALRDKGAEQSWQIFKEAFHRVQKLSIPWHKKSGKEGKKPAWLSRDPLVKLKGEKEMHRQWKQGQVSWEEYRDAAWLCRDGVRKAKAQLELNLARDAKNNKRASTEKEGQRKRTPLINKAGKLVTTDEEKAEVLNNFFFCLHWQPLFPHLSSGWTARRGGLGEQSPSHCKRRSGL</sequence>
<dbReference type="GO" id="GO:0031012">
    <property type="term" value="C:extracellular matrix"/>
    <property type="evidence" value="ECO:0007669"/>
    <property type="project" value="TreeGrafter"/>
</dbReference>
<gene>
    <name evidence="1" type="ORF">QYF61_014719</name>
</gene>
<protein>
    <submittedName>
        <fullName evidence="1">Uncharacterized protein</fullName>
    </submittedName>
</protein>
<organism evidence="1 2">
    <name type="scientific">Mycteria americana</name>
    <name type="common">Wood stork</name>
    <dbReference type="NCBI Taxonomy" id="33587"/>
    <lineage>
        <taxon>Eukaryota</taxon>
        <taxon>Metazoa</taxon>
        <taxon>Chordata</taxon>
        <taxon>Craniata</taxon>
        <taxon>Vertebrata</taxon>
        <taxon>Euteleostomi</taxon>
        <taxon>Archelosauria</taxon>
        <taxon>Archosauria</taxon>
        <taxon>Dinosauria</taxon>
        <taxon>Saurischia</taxon>
        <taxon>Theropoda</taxon>
        <taxon>Coelurosauria</taxon>
        <taxon>Aves</taxon>
        <taxon>Neognathae</taxon>
        <taxon>Neoaves</taxon>
        <taxon>Aequornithes</taxon>
        <taxon>Ciconiiformes</taxon>
        <taxon>Ciconiidae</taxon>
        <taxon>Mycteria</taxon>
    </lineage>
</organism>
<evidence type="ECO:0000313" key="1">
    <source>
        <dbReference type="EMBL" id="KAK4824408.1"/>
    </source>
</evidence>
<name>A0AAN7PDB9_MYCAM</name>
<keyword evidence="2" id="KW-1185">Reference proteome</keyword>
<dbReference type="AlphaFoldDB" id="A0AAN7PDB9"/>
<proteinExistence type="predicted"/>